<evidence type="ECO:0000313" key="3">
    <source>
        <dbReference type="Proteomes" id="UP000639396"/>
    </source>
</evidence>
<gene>
    <name evidence="2" type="ORF">IDH45_31900</name>
</gene>
<comment type="caution">
    <text evidence="2">The sequence shown here is derived from an EMBL/GenBank/DDBJ whole genome shotgun (WGS) entry which is preliminary data.</text>
</comment>
<feature type="domain" description="DinB-like" evidence="1">
    <location>
        <begin position="31"/>
        <end position="165"/>
    </location>
</feature>
<dbReference type="Proteomes" id="UP000639396">
    <property type="component" value="Unassembled WGS sequence"/>
</dbReference>
<proteinExistence type="predicted"/>
<protein>
    <submittedName>
        <fullName evidence="2">DinB family protein</fullName>
    </submittedName>
</protein>
<accession>A0A927H3N0</accession>
<dbReference type="EMBL" id="JACXJA010000063">
    <property type="protein sequence ID" value="MBD2866583.1"/>
    <property type="molecule type" value="Genomic_DNA"/>
</dbReference>
<dbReference type="Pfam" id="PF12867">
    <property type="entry name" value="DinB_2"/>
    <property type="match status" value="1"/>
</dbReference>
<evidence type="ECO:0000259" key="1">
    <source>
        <dbReference type="Pfam" id="PF12867"/>
    </source>
</evidence>
<dbReference type="RefSeq" id="WP_190932198.1">
    <property type="nucleotide sequence ID" value="NZ_JACXJA010000063.1"/>
</dbReference>
<dbReference type="SUPFAM" id="SSF109854">
    <property type="entry name" value="DinB/YfiT-like putative metalloenzymes"/>
    <property type="match status" value="1"/>
</dbReference>
<dbReference type="Gene3D" id="1.20.120.450">
    <property type="entry name" value="dinb family like domain"/>
    <property type="match status" value="1"/>
</dbReference>
<dbReference type="InterPro" id="IPR024775">
    <property type="entry name" value="DinB-like"/>
</dbReference>
<reference evidence="2" key="1">
    <citation type="submission" date="2020-09" db="EMBL/GenBank/DDBJ databases">
        <title>A novel bacterium of genus Paenibacillus, isolated from South China Sea.</title>
        <authorList>
            <person name="Huang H."/>
            <person name="Mo K."/>
            <person name="Hu Y."/>
        </authorList>
    </citation>
    <scope>NUCLEOTIDE SEQUENCE</scope>
    <source>
        <strain evidence="2">IB182363</strain>
    </source>
</reference>
<name>A0A927H3N0_9BACL</name>
<organism evidence="2 3">
    <name type="scientific">Paenibacillus oceani</name>
    <dbReference type="NCBI Taxonomy" id="2772510"/>
    <lineage>
        <taxon>Bacteria</taxon>
        <taxon>Bacillati</taxon>
        <taxon>Bacillota</taxon>
        <taxon>Bacilli</taxon>
        <taxon>Bacillales</taxon>
        <taxon>Paenibacillaceae</taxon>
        <taxon>Paenibacillus</taxon>
    </lineage>
</organism>
<sequence length="172" mass="19769">MSKRPSNEEYNAYYEMYVSLVPNGDIRECLAETYKQTIEVLSTVSEERANYRYAPGKWSLKEVLGHITDNERIMSYRLLRIARRDRTPLAGYDQDVLMGGASFDACSLSELVEDYTAVRRATLTLLKGLPEEAWDRRGIVSGNESTVRAWAYILTGHEIYHMNVIQDKYLQG</sequence>
<dbReference type="AlphaFoldDB" id="A0A927H3N0"/>
<keyword evidence="3" id="KW-1185">Reference proteome</keyword>
<dbReference type="InterPro" id="IPR034660">
    <property type="entry name" value="DinB/YfiT-like"/>
</dbReference>
<evidence type="ECO:0000313" key="2">
    <source>
        <dbReference type="EMBL" id="MBD2866583.1"/>
    </source>
</evidence>